<gene>
    <name evidence="6" type="primary">COL8A1</name>
    <name evidence="6" type="ORF">AMEX_G951</name>
</gene>
<dbReference type="GO" id="GO:0005576">
    <property type="term" value="C:extracellular region"/>
    <property type="evidence" value="ECO:0007669"/>
    <property type="project" value="UniProtKB-SubCell"/>
</dbReference>
<dbReference type="PROSITE" id="PS50871">
    <property type="entry name" value="C1Q"/>
    <property type="match status" value="1"/>
</dbReference>
<proteinExistence type="predicted"/>
<feature type="chain" id="PRO_5035943334" evidence="4">
    <location>
        <begin position="19"/>
        <end position="304"/>
    </location>
</feature>
<sequence length="304" mass="33483">MSPVYLLLLVLGCSLLEGQSVRVNGITLRGYEDRGDRENKIQAAENPTTEAPKTTFTQQNCQTDIHSVLREMSAVLAELKVEQRHTTTAVNNLESRLRASESHVEELKKKVEVESHINLGSHQTDLGSVIAQAAHQGAIDAELEELKKKNADLKISFDKQTENLEKEDQKRKVAFSAALLQGSGYGYIGPYSIEYPLAYKHIFINIGNAYNPATGIFTAPVKGVCKFQISLHGLGSSGVALYKNEQLMAGTYASEPQGRFSSSNRVSLLLEVGDVVSPKLCANSKLFDDYYHHNTFSGQMLFSV</sequence>
<keyword evidence="2" id="KW-0964">Secreted</keyword>
<evidence type="ECO:0000256" key="1">
    <source>
        <dbReference type="ARBA" id="ARBA00004613"/>
    </source>
</evidence>
<accession>A0A8T2MKK1</accession>
<dbReference type="EMBL" id="JAICCE010000001">
    <property type="protein sequence ID" value="KAG9282312.1"/>
    <property type="molecule type" value="Genomic_DNA"/>
</dbReference>
<feature type="domain" description="C1q" evidence="5">
    <location>
        <begin position="168"/>
        <end position="304"/>
    </location>
</feature>
<dbReference type="InterPro" id="IPR008983">
    <property type="entry name" value="Tumour_necrosis_fac-like_dom"/>
</dbReference>
<name>A0A8T2MKK1_ASTMX</name>
<reference evidence="6 7" key="1">
    <citation type="submission" date="2021-07" db="EMBL/GenBank/DDBJ databases">
        <authorList>
            <person name="Imarazene B."/>
            <person name="Zahm M."/>
            <person name="Klopp C."/>
            <person name="Cabau C."/>
            <person name="Beille S."/>
            <person name="Jouanno E."/>
            <person name="Castinel A."/>
            <person name="Lluch J."/>
            <person name="Gil L."/>
            <person name="Kuchtly C."/>
            <person name="Lopez Roques C."/>
            <person name="Donnadieu C."/>
            <person name="Parrinello H."/>
            <person name="Journot L."/>
            <person name="Du K."/>
            <person name="Schartl M."/>
            <person name="Retaux S."/>
            <person name="Guiguen Y."/>
        </authorList>
    </citation>
    <scope>NUCLEOTIDE SEQUENCE [LARGE SCALE GENOMIC DNA]</scope>
    <source>
        <strain evidence="6">Pach_M1</strain>
        <tissue evidence="6">Testis</tissue>
    </source>
</reference>
<dbReference type="Pfam" id="PF00386">
    <property type="entry name" value="C1q"/>
    <property type="match status" value="1"/>
</dbReference>
<organism evidence="6 7">
    <name type="scientific">Astyanax mexicanus</name>
    <name type="common">Blind cave fish</name>
    <name type="synonym">Astyanax fasciatus mexicanus</name>
    <dbReference type="NCBI Taxonomy" id="7994"/>
    <lineage>
        <taxon>Eukaryota</taxon>
        <taxon>Metazoa</taxon>
        <taxon>Chordata</taxon>
        <taxon>Craniata</taxon>
        <taxon>Vertebrata</taxon>
        <taxon>Euteleostomi</taxon>
        <taxon>Actinopterygii</taxon>
        <taxon>Neopterygii</taxon>
        <taxon>Teleostei</taxon>
        <taxon>Ostariophysi</taxon>
        <taxon>Characiformes</taxon>
        <taxon>Characoidei</taxon>
        <taxon>Acestrorhamphidae</taxon>
        <taxon>Acestrorhamphinae</taxon>
        <taxon>Astyanax</taxon>
    </lineage>
</organism>
<comment type="caution">
    <text evidence="6">The sequence shown here is derived from an EMBL/GenBank/DDBJ whole genome shotgun (WGS) entry which is preliminary data.</text>
</comment>
<dbReference type="InterPro" id="IPR001073">
    <property type="entry name" value="C1q_dom"/>
</dbReference>
<dbReference type="PANTHER" id="PTHR22923">
    <property type="entry name" value="CEREBELLIN-RELATED"/>
    <property type="match status" value="1"/>
</dbReference>
<dbReference type="Gene3D" id="2.60.120.40">
    <property type="match status" value="1"/>
</dbReference>
<keyword evidence="3 4" id="KW-0732">Signal</keyword>
<comment type="subcellular location">
    <subcellularLocation>
        <location evidence="1">Secreted</location>
    </subcellularLocation>
</comment>
<dbReference type="PANTHER" id="PTHR22923:SF102">
    <property type="entry name" value="CEREBELLIN 13-RELATED"/>
    <property type="match status" value="1"/>
</dbReference>
<evidence type="ECO:0000259" key="5">
    <source>
        <dbReference type="PROSITE" id="PS50871"/>
    </source>
</evidence>
<dbReference type="PRINTS" id="PR00007">
    <property type="entry name" value="COMPLEMNTC1Q"/>
</dbReference>
<protein>
    <submittedName>
        <fullName evidence="6">Complement C1q-like protein 3</fullName>
    </submittedName>
</protein>
<evidence type="ECO:0000256" key="4">
    <source>
        <dbReference type="SAM" id="SignalP"/>
    </source>
</evidence>
<dbReference type="OrthoDB" id="6139560at2759"/>
<dbReference type="AlphaFoldDB" id="A0A8T2MKK1"/>
<evidence type="ECO:0000313" key="6">
    <source>
        <dbReference type="EMBL" id="KAG9282312.1"/>
    </source>
</evidence>
<evidence type="ECO:0000256" key="3">
    <source>
        <dbReference type="ARBA" id="ARBA00022729"/>
    </source>
</evidence>
<feature type="signal peptide" evidence="4">
    <location>
        <begin position="1"/>
        <end position="18"/>
    </location>
</feature>
<evidence type="ECO:0000313" key="7">
    <source>
        <dbReference type="Proteomes" id="UP000752171"/>
    </source>
</evidence>
<evidence type="ECO:0000256" key="2">
    <source>
        <dbReference type="ARBA" id="ARBA00022525"/>
    </source>
</evidence>
<dbReference type="Proteomes" id="UP000752171">
    <property type="component" value="Unassembled WGS sequence"/>
</dbReference>
<dbReference type="SUPFAM" id="SSF49842">
    <property type="entry name" value="TNF-like"/>
    <property type="match status" value="1"/>
</dbReference>
<dbReference type="InterPro" id="IPR050822">
    <property type="entry name" value="Cerebellin_Synaptic_Org"/>
</dbReference>
<dbReference type="SMART" id="SM00110">
    <property type="entry name" value="C1Q"/>
    <property type="match status" value="1"/>
</dbReference>